<evidence type="ECO:0000313" key="4">
    <source>
        <dbReference type="EMBL" id="KCZ90091.1"/>
    </source>
</evidence>
<dbReference type="STRING" id="1280950.HJO_14116"/>
<accession>A0A059FHU0</accession>
<dbReference type="OrthoDB" id="9806180at2"/>
<gene>
    <name evidence="4" type="ORF">HJO_14116</name>
</gene>
<dbReference type="PROSITE" id="PS01173">
    <property type="entry name" value="LIPASE_GDXG_HIS"/>
    <property type="match status" value="1"/>
</dbReference>
<dbReference type="PATRIC" id="fig|1280950.3.peg.2837"/>
<keyword evidence="5" id="KW-1185">Reference proteome</keyword>
<dbReference type="InterPro" id="IPR029058">
    <property type="entry name" value="AB_hydrolase_fold"/>
</dbReference>
<dbReference type="Pfam" id="PF07859">
    <property type="entry name" value="Abhydrolase_3"/>
    <property type="match status" value="1"/>
</dbReference>
<dbReference type="eggNOG" id="COG0657">
    <property type="taxonomic scope" value="Bacteria"/>
</dbReference>
<keyword evidence="2" id="KW-0378">Hydrolase</keyword>
<name>A0A059FHU0_9PROT</name>
<dbReference type="PANTHER" id="PTHR48081">
    <property type="entry name" value="AB HYDROLASE SUPERFAMILY PROTEIN C4A8.06C"/>
    <property type="match status" value="1"/>
</dbReference>
<organism evidence="4 5">
    <name type="scientific">Hyphomonas johnsonii MHS-2</name>
    <dbReference type="NCBI Taxonomy" id="1280950"/>
    <lineage>
        <taxon>Bacteria</taxon>
        <taxon>Pseudomonadati</taxon>
        <taxon>Pseudomonadota</taxon>
        <taxon>Alphaproteobacteria</taxon>
        <taxon>Hyphomonadales</taxon>
        <taxon>Hyphomonadaceae</taxon>
        <taxon>Hyphomonas</taxon>
    </lineage>
</organism>
<dbReference type="EMBL" id="ARYK01000007">
    <property type="protein sequence ID" value="KCZ90091.1"/>
    <property type="molecule type" value="Genomic_DNA"/>
</dbReference>
<dbReference type="InterPro" id="IPR050300">
    <property type="entry name" value="GDXG_lipolytic_enzyme"/>
</dbReference>
<dbReference type="InterPro" id="IPR002168">
    <property type="entry name" value="Lipase_GDXG_HIS_AS"/>
</dbReference>
<feature type="domain" description="Alpha/beta hydrolase fold-3" evidence="3">
    <location>
        <begin position="82"/>
        <end position="291"/>
    </location>
</feature>
<protein>
    <submittedName>
        <fullName evidence="4">GDXG family lipase</fullName>
    </submittedName>
</protein>
<evidence type="ECO:0000259" key="3">
    <source>
        <dbReference type="Pfam" id="PF07859"/>
    </source>
</evidence>
<reference evidence="4 5" key="1">
    <citation type="journal article" date="2014" name="Antonie Van Leeuwenhoek">
        <title>Hyphomonas beringensis sp. nov. and Hyphomonas chukchiensis sp. nov., isolated from surface seawater of the Bering Sea and Chukchi Sea.</title>
        <authorList>
            <person name="Li C."/>
            <person name="Lai Q."/>
            <person name="Li G."/>
            <person name="Dong C."/>
            <person name="Wang J."/>
            <person name="Liao Y."/>
            <person name="Shao Z."/>
        </authorList>
    </citation>
    <scope>NUCLEOTIDE SEQUENCE [LARGE SCALE GENOMIC DNA]</scope>
    <source>
        <strain evidence="4 5">MHS-2</strain>
    </source>
</reference>
<comment type="caution">
    <text evidence="4">The sequence shown here is derived from an EMBL/GenBank/DDBJ whole genome shotgun (WGS) entry which is preliminary data.</text>
</comment>
<evidence type="ECO:0000256" key="1">
    <source>
        <dbReference type="ARBA" id="ARBA00010515"/>
    </source>
</evidence>
<sequence>MTLDDSFRQFMDRFQLPDMSGLDWKGSTDKLRQQFYVASRAIERDAPEMADISLLKATGAAGPLRARLYTPLGAGVPPGPGIVFFHGGGFMLGDLDSHDMVCKRLAEGARCRVIAVDYRLAPEHTFPAAHEDALAAWAWIVENATRLGLDPQRLAVCGDSAGGNLSAYLAQEMNRTGGPRPAFQLLLYPLVQFVDIRTKKMSFQEGGFFISANLFEYFRDSYITDESQRMDVRVSPLFAGPDAFKGLPPAHFVLCGWDPLKDEGLAYADKMASFGVPVTVREHPGMVHGFMNMTALSDTVRLAIRDAGHVAGRALGAI</sequence>
<proteinExistence type="inferred from homology"/>
<dbReference type="InterPro" id="IPR013094">
    <property type="entry name" value="AB_hydrolase_3"/>
</dbReference>
<dbReference type="SUPFAM" id="SSF53474">
    <property type="entry name" value="alpha/beta-Hydrolases"/>
    <property type="match status" value="1"/>
</dbReference>
<dbReference type="Proteomes" id="UP000025171">
    <property type="component" value="Unassembled WGS sequence"/>
</dbReference>
<evidence type="ECO:0000313" key="5">
    <source>
        <dbReference type="Proteomes" id="UP000025171"/>
    </source>
</evidence>
<comment type="similarity">
    <text evidence="1">Belongs to the 'GDXG' lipolytic enzyme family.</text>
</comment>
<dbReference type="GO" id="GO:0016787">
    <property type="term" value="F:hydrolase activity"/>
    <property type="evidence" value="ECO:0007669"/>
    <property type="project" value="UniProtKB-KW"/>
</dbReference>
<dbReference type="AlphaFoldDB" id="A0A059FHU0"/>
<dbReference type="PANTHER" id="PTHR48081:SF8">
    <property type="entry name" value="ALPHA_BETA HYDROLASE FOLD-3 DOMAIN-CONTAINING PROTEIN-RELATED"/>
    <property type="match status" value="1"/>
</dbReference>
<evidence type="ECO:0000256" key="2">
    <source>
        <dbReference type="ARBA" id="ARBA00022801"/>
    </source>
</evidence>
<dbReference type="Gene3D" id="3.40.50.1820">
    <property type="entry name" value="alpha/beta hydrolase"/>
    <property type="match status" value="1"/>
</dbReference>